<feature type="transmembrane region" description="Helical" evidence="4">
    <location>
        <begin position="38"/>
        <end position="59"/>
    </location>
</feature>
<dbReference type="SUPFAM" id="SSF50998">
    <property type="entry name" value="Quinoprotein alcohol dehydrogenase-like"/>
    <property type="match status" value="1"/>
</dbReference>
<evidence type="ECO:0000256" key="1">
    <source>
        <dbReference type="ARBA" id="ARBA00022574"/>
    </source>
</evidence>
<gene>
    <name evidence="7" type="ORF">GCE86_08850</name>
</gene>
<dbReference type="SUPFAM" id="SSF50978">
    <property type="entry name" value="WD40 repeat-like"/>
    <property type="match status" value="1"/>
</dbReference>
<evidence type="ECO:0000313" key="7">
    <source>
        <dbReference type="EMBL" id="QGL47149.1"/>
    </source>
</evidence>
<feature type="domain" description="NB-ARC" evidence="5">
    <location>
        <begin position="148"/>
        <end position="288"/>
    </location>
</feature>
<dbReference type="Gene3D" id="3.40.50.300">
    <property type="entry name" value="P-loop containing nucleotide triphosphate hydrolases"/>
    <property type="match status" value="1"/>
</dbReference>
<dbReference type="InterPro" id="IPR027417">
    <property type="entry name" value="P-loop_NTPase"/>
</dbReference>
<dbReference type="Gene3D" id="2.130.10.10">
    <property type="entry name" value="YVTN repeat-like/Quinoprotein amine dehydrogenase"/>
    <property type="match status" value="4"/>
</dbReference>
<dbReference type="InterPro" id="IPR036388">
    <property type="entry name" value="WH-like_DNA-bd_sf"/>
</dbReference>
<dbReference type="Pfam" id="PF00400">
    <property type="entry name" value="WD40"/>
    <property type="match status" value="3"/>
</dbReference>
<keyword evidence="4" id="KW-1133">Transmembrane helix</keyword>
<evidence type="ECO:0000256" key="2">
    <source>
        <dbReference type="ARBA" id="ARBA00022737"/>
    </source>
</evidence>
<dbReference type="SMART" id="SM00320">
    <property type="entry name" value="WD40"/>
    <property type="match status" value="8"/>
</dbReference>
<evidence type="ECO:0000313" key="8">
    <source>
        <dbReference type="Proteomes" id="UP000402241"/>
    </source>
</evidence>
<feature type="repeat" description="WD" evidence="3">
    <location>
        <begin position="632"/>
        <end position="673"/>
    </location>
</feature>
<evidence type="ECO:0008006" key="9">
    <source>
        <dbReference type="Google" id="ProtNLM"/>
    </source>
</evidence>
<sequence>MVSLGGGRAVSPRAKPQPLEYGDLSVGRRLRPGSVSGLVVLVSAATSVLTTIGAVAINALTNIAAPWPAGLENVHRHPFRWALGVTVAVPLLTWLSLRIGAHRDGGPGDPLPPPTTKPERWIVPRSRELEDIIEAIRRPRSASTVGITTALRGAGGFGKTTLARIACAENRVQRHFKGKIYSITVGRDCRGPASIADKVNDLVELITGGRPGFADPRLAGQHLGRLLDERGRILIVLDDVWEEDQLAPFLHGGPETVRLVTTRSPSVLPEGAIAVKVDQMSEHQARRLLQWEVPDLAPAVADELLRRTGRWPLLLRLVNRILHGHAALGHDATAAGASILARLRDYGPAAVDDLDTRTMSIDLNVPEQRARAVRATIEAGTTLLGNDAVERLGELSIFAEDERFDLDAVTRLWAATADLDEVSSARTARELANLSLVTIEREGGRSYLQIHDVVRAFLRGSLGEQRIADLNRTFLDAVAATLPEERMLRPSVDDRVVTAWWRLNTSADYLWRHLAYHLFESNDVERATDLVTDLRWIGEKLVLAGPVAVAVDLSFARDSRSRVLRRVLLRCANLLAETDPPRSVITIFVSRLLDERGWGTEICRFLALETAPQLVGRFPLPDAPHTSLLRVIPGGNERILALATADRGRILLAAGSDGVVRAWSTVTGLLIRSFEGHRDWVRSLSVGSGTRFATAGDDGYVSLFDVANEGAVARAGFDGSWVMSVVMVDDHRVVASTREGVTYLHDFRNSVNREVLSDFLDPILSGCLLAGGQQVALGSSSGRIHLLDLESADVRTLDRHGRQPVLAMVASGGEGFAAGVGIHIEVWQDGRVSDVIASNSPGLISALAAPETGEWLACGTEHGVISVRFRESGHEMVFSGHTGRVTAIVSGPDGEWIASVSEDGAIRIWDPAAENADAIEDAVSTGLQGRLRALSIVGDELEVAAVSDGVVKTWNTRTGARTDVTRSWRFDSVGGRLWRDIIPGSGRQWIAAARADGTIVIRNAIDGKRLHTMETSLTEPIAVAAPCGDWLASTTADGIVVWEAKTDEQYPLPTDLGTKSIVRALASAPDGAWLASSIERGIEVFTRTEDEGNGRLARHRLWAAGDELASDRLIHLDVAPDSTWLAARSAGGAVFVFTMPAATLRHSLVPPGRAAVLCAVKNGAGMVIGCRDGGLVLLDSHSGVVQATASGHRDTILGIACSPSGNRVATVSSDRTVRLWSVDSDTIQCLAMLRTEADVSEVVWLPDDSGIAVAGVRGLYLLDFRNL</sequence>
<dbReference type="PROSITE" id="PS50294">
    <property type="entry name" value="WD_REPEATS_REGION"/>
    <property type="match status" value="2"/>
</dbReference>
<protein>
    <recommendedName>
        <fullName evidence="9">NB-ARC domain-containing protein</fullName>
    </recommendedName>
</protein>
<reference evidence="7 8" key="1">
    <citation type="submission" date="2019-10" db="EMBL/GenBank/DDBJ databases">
        <title>Genome Sequence of Micromonospora terminaliae DSM 101760.</title>
        <authorList>
            <person name="Guo L."/>
        </authorList>
    </citation>
    <scope>NUCLEOTIDE SEQUENCE [LARGE SCALE GENOMIC DNA]</scope>
    <source>
        <strain evidence="7 8">DSM 101760</strain>
    </source>
</reference>
<dbReference type="InterPro" id="IPR041452">
    <property type="entry name" value="APAF1_C"/>
</dbReference>
<dbReference type="InterPro" id="IPR001680">
    <property type="entry name" value="WD40_rpt"/>
</dbReference>
<keyword evidence="1 3" id="KW-0853">WD repeat</keyword>
<keyword evidence="8" id="KW-1185">Reference proteome</keyword>
<dbReference type="SUPFAM" id="SSF52540">
    <property type="entry name" value="P-loop containing nucleoside triphosphate hydrolases"/>
    <property type="match status" value="1"/>
</dbReference>
<accession>A0ABX6DZA5</accession>
<proteinExistence type="predicted"/>
<keyword evidence="4" id="KW-0812">Transmembrane</keyword>
<evidence type="ECO:0000259" key="5">
    <source>
        <dbReference type="Pfam" id="PF00931"/>
    </source>
</evidence>
<organism evidence="7 8">
    <name type="scientific">Micromonospora terminaliae</name>
    <dbReference type="NCBI Taxonomy" id="1914461"/>
    <lineage>
        <taxon>Bacteria</taxon>
        <taxon>Bacillati</taxon>
        <taxon>Actinomycetota</taxon>
        <taxon>Actinomycetes</taxon>
        <taxon>Micromonosporales</taxon>
        <taxon>Micromonosporaceae</taxon>
        <taxon>Micromonospora</taxon>
    </lineage>
</organism>
<dbReference type="Gene3D" id="1.10.10.10">
    <property type="entry name" value="Winged helix-like DNA-binding domain superfamily/Winged helix DNA-binding domain"/>
    <property type="match status" value="1"/>
</dbReference>
<evidence type="ECO:0000256" key="3">
    <source>
        <dbReference type="PROSITE-ProRule" id="PRU00221"/>
    </source>
</evidence>
<dbReference type="InterPro" id="IPR011047">
    <property type="entry name" value="Quinoprotein_ADH-like_sf"/>
</dbReference>
<feature type="repeat" description="WD" evidence="3">
    <location>
        <begin position="878"/>
        <end position="910"/>
    </location>
</feature>
<dbReference type="PANTHER" id="PTHR19848:SF8">
    <property type="entry name" value="F-BOX AND WD REPEAT DOMAIN CONTAINING 7"/>
    <property type="match status" value="1"/>
</dbReference>
<feature type="repeat" description="WD" evidence="3">
    <location>
        <begin position="1189"/>
        <end position="1224"/>
    </location>
</feature>
<dbReference type="PRINTS" id="PR00364">
    <property type="entry name" value="DISEASERSIST"/>
</dbReference>
<feature type="domain" description="APAF-1 helical" evidence="6">
    <location>
        <begin position="506"/>
        <end position="554"/>
    </location>
</feature>
<name>A0ABX6DZA5_9ACTN</name>
<evidence type="ECO:0000256" key="4">
    <source>
        <dbReference type="SAM" id="Phobius"/>
    </source>
</evidence>
<dbReference type="InterPro" id="IPR015943">
    <property type="entry name" value="WD40/YVTN_repeat-like_dom_sf"/>
</dbReference>
<dbReference type="Pfam" id="PF00931">
    <property type="entry name" value="NB-ARC"/>
    <property type="match status" value="1"/>
</dbReference>
<dbReference type="Pfam" id="PF17908">
    <property type="entry name" value="APAF1_C"/>
    <property type="match status" value="1"/>
</dbReference>
<dbReference type="InterPro" id="IPR036322">
    <property type="entry name" value="WD40_repeat_dom_sf"/>
</dbReference>
<keyword evidence="2" id="KW-0677">Repeat</keyword>
<dbReference type="Proteomes" id="UP000402241">
    <property type="component" value="Chromosome"/>
</dbReference>
<dbReference type="InterPro" id="IPR002182">
    <property type="entry name" value="NB-ARC"/>
</dbReference>
<dbReference type="PROSITE" id="PS50082">
    <property type="entry name" value="WD_REPEATS_2"/>
    <property type="match status" value="3"/>
</dbReference>
<dbReference type="PANTHER" id="PTHR19848">
    <property type="entry name" value="WD40 REPEAT PROTEIN"/>
    <property type="match status" value="1"/>
</dbReference>
<keyword evidence="4" id="KW-0472">Membrane</keyword>
<evidence type="ECO:0000259" key="6">
    <source>
        <dbReference type="Pfam" id="PF17908"/>
    </source>
</evidence>
<dbReference type="EMBL" id="CP045309">
    <property type="protein sequence ID" value="QGL47149.1"/>
    <property type="molecule type" value="Genomic_DNA"/>
</dbReference>
<dbReference type="Gene3D" id="1.25.40.370">
    <property type="match status" value="1"/>
</dbReference>